<dbReference type="InterPro" id="IPR050815">
    <property type="entry name" value="TF_fung"/>
</dbReference>
<reference evidence="6 7" key="1">
    <citation type="journal article" date="2016" name="Mol. Biol. Evol.">
        <title>Comparative Genomics of Early-Diverging Mushroom-Forming Fungi Provides Insights into the Origins of Lignocellulose Decay Capabilities.</title>
        <authorList>
            <person name="Nagy L.G."/>
            <person name="Riley R."/>
            <person name="Tritt A."/>
            <person name="Adam C."/>
            <person name="Daum C."/>
            <person name="Floudas D."/>
            <person name="Sun H."/>
            <person name="Yadav J.S."/>
            <person name="Pangilinan J."/>
            <person name="Larsson K.H."/>
            <person name="Matsuura K."/>
            <person name="Barry K."/>
            <person name="Labutti K."/>
            <person name="Kuo R."/>
            <person name="Ohm R.A."/>
            <person name="Bhattacharya S.S."/>
            <person name="Shirouzu T."/>
            <person name="Yoshinaga Y."/>
            <person name="Martin F.M."/>
            <person name="Grigoriev I.V."/>
            <person name="Hibbett D.S."/>
        </authorList>
    </citation>
    <scope>NUCLEOTIDE SEQUENCE [LARGE SCALE GENOMIC DNA]</scope>
    <source>
        <strain evidence="6 7">L-15889</strain>
    </source>
</reference>
<sequence length="385" mass="42754">MDCEYSDGKGPTASQILEEQVSQLQMRIAELESINAAPLTLFDPYESFRRSQGGGALPSQQRNRTLHTLLCTFFHNSSSSGFFLHNPRFLQQVASPPSTGYPDHVTLLLNVICLTGAQFSTDAQMRTEQQASLSTVLNLLTPALSGCINIIYALQTEVLLTYYFFDNHRDMDRTYHWRAATSVVFACQLHCIRTSRPSSGGLTSTAQYQFGVPAGSLREGEQINAFWQDEAKGTVVNSTYPSAKAAILYGYASELAKTYNPNDPGSVTRFTYLDRGIDQLARDLPQMANVDPARPDVLRKLVTVHMIVHCATLQLHNTQYMLTVVADVILRGIMTLRSQNAVDMSNQAALLAPLSQILSAMDWWGVTSSLFRQQRVIVQNMLGQI</sequence>
<comment type="subcellular location">
    <subcellularLocation>
        <location evidence="1">Nucleus</location>
    </subcellularLocation>
</comment>
<dbReference type="EMBL" id="KV429059">
    <property type="protein sequence ID" value="KZT69254.1"/>
    <property type="molecule type" value="Genomic_DNA"/>
</dbReference>
<evidence type="ECO:0000256" key="2">
    <source>
        <dbReference type="ARBA" id="ARBA00022723"/>
    </source>
</evidence>
<evidence type="ECO:0000313" key="7">
    <source>
        <dbReference type="Proteomes" id="UP000076727"/>
    </source>
</evidence>
<evidence type="ECO:0000256" key="3">
    <source>
        <dbReference type="ARBA" id="ARBA00023015"/>
    </source>
</evidence>
<gene>
    <name evidence="6" type="ORF">DAEQUDRAFT_786476</name>
</gene>
<dbReference type="Proteomes" id="UP000076727">
    <property type="component" value="Unassembled WGS sequence"/>
</dbReference>
<dbReference type="GO" id="GO:0000981">
    <property type="term" value="F:DNA-binding transcription factor activity, RNA polymerase II-specific"/>
    <property type="evidence" value="ECO:0007669"/>
    <property type="project" value="InterPro"/>
</dbReference>
<keyword evidence="7" id="KW-1185">Reference proteome</keyword>
<evidence type="ECO:0000256" key="1">
    <source>
        <dbReference type="ARBA" id="ARBA00004123"/>
    </source>
</evidence>
<proteinExistence type="predicted"/>
<dbReference type="OrthoDB" id="2309723at2759"/>
<dbReference type="CDD" id="cd12148">
    <property type="entry name" value="fungal_TF_MHR"/>
    <property type="match status" value="1"/>
</dbReference>
<evidence type="ECO:0000256" key="5">
    <source>
        <dbReference type="ARBA" id="ARBA00023242"/>
    </source>
</evidence>
<protein>
    <submittedName>
        <fullName evidence="6">Uncharacterized protein</fullName>
    </submittedName>
</protein>
<dbReference type="PANTHER" id="PTHR47338">
    <property type="entry name" value="ZN(II)2CYS6 TRANSCRIPTION FACTOR (EUROFUNG)-RELATED"/>
    <property type="match status" value="1"/>
</dbReference>
<dbReference type="GO" id="GO:0005634">
    <property type="term" value="C:nucleus"/>
    <property type="evidence" value="ECO:0007669"/>
    <property type="project" value="UniProtKB-SubCell"/>
</dbReference>
<dbReference type="PANTHER" id="PTHR47338:SF29">
    <property type="entry name" value="ZN(2)-C6 FUNGAL-TYPE DOMAIN-CONTAINING PROTEIN"/>
    <property type="match status" value="1"/>
</dbReference>
<dbReference type="STRING" id="1314783.A0A165QBW1"/>
<dbReference type="AlphaFoldDB" id="A0A165QBW1"/>
<keyword evidence="3" id="KW-0805">Transcription regulation</keyword>
<keyword evidence="2" id="KW-0479">Metal-binding</keyword>
<evidence type="ECO:0000313" key="6">
    <source>
        <dbReference type="EMBL" id="KZT69254.1"/>
    </source>
</evidence>
<keyword evidence="5" id="KW-0539">Nucleus</keyword>
<dbReference type="GO" id="GO:0046872">
    <property type="term" value="F:metal ion binding"/>
    <property type="evidence" value="ECO:0007669"/>
    <property type="project" value="UniProtKB-KW"/>
</dbReference>
<name>A0A165QBW1_9APHY</name>
<evidence type="ECO:0000256" key="4">
    <source>
        <dbReference type="ARBA" id="ARBA00023163"/>
    </source>
</evidence>
<organism evidence="6 7">
    <name type="scientific">Daedalea quercina L-15889</name>
    <dbReference type="NCBI Taxonomy" id="1314783"/>
    <lineage>
        <taxon>Eukaryota</taxon>
        <taxon>Fungi</taxon>
        <taxon>Dikarya</taxon>
        <taxon>Basidiomycota</taxon>
        <taxon>Agaricomycotina</taxon>
        <taxon>Agaricomycetes</taxon>
        <taxon>Polyporales</taxon>
        <taxon>Fomitopsis</taxon>
    </lineage>
</organism>
<accession>A0A165QBW1</accession>
<keyword evidence="4" id="KW-0804">Transcription</keyword>